<dbReference type="Gene3D" id="3.40.1580.10">
    <property type="entry name" value="SMI1/KNR4-like"/>
    <property type="match status" value="1"/>
</dbReference>
<dbReference type="SUPFAM" id="SSF160631">
    <property type="entry name" value="SMI1/KNR4-like"/>
    <property type="match status" value="1"/>
</dbReference>
<name>A0A917X7H3_9ACTN</name>
<dbReference type="SMART" id="SM00860">
    <property type="entry name" value="SMI1_KNR4"/>
    <property type="match status" value="1"/>
</dbReference>
<feature type="region of interest" description="Disordered" evidence="1">
    <location>
        <begin position="1"/>
        <end position="37"/>
    </location>
</feature>
<dbReference type="EMBL" id="BMPI01000092">
    <property type="protein sequence ID" value="GGM83341.1"/>
    <property type="molecule type" value="Genomic_DNA"/>
</dbReference>
<accession>A0A917X7H3</accession>
<gene>
    <name evidence="3" type="ORF">GCM10007977_100870</name>
</gene>
<feature type="domain" description="Knr4/Smi1-like" evidence="2">
    <location>
        <begin position="62"/>
        <end position="220"/>
    </location>
</feature>
<sequence length="226" mass="24687">MNPGGPVVARRTYRPCQQSGGTERSHQTDPESEPMSMNPFEHAVSRVRSALRACEDLELRPPATEAAVAEFEHRIGVRLPASFRTFMVEVADGIRTDDEPWLYGLEDLAIEVASGRGDPARPFWYGDAEASAMLAAIAELPDGEGVLDDERLAALQKSGDPDGCLTIANHGGNDFSVLVVTGEQAGWVWRTGEIDLPETRELYSGARGATPLDFLTWLEVWAEEFG</sequence>
<comment type="caution">
    <text evidence="3">The sequence shown here is derived from an EMBL/GenBank/DDBJ whole genome shotgun (WGS) entry which is preliminary data.</text>
</comment>
<evidence type="ECO:0000256" key="1">
    <source>
        <dbReference type="SAM" id="MobiDB-lite"/>
    </source>
</evidence>
<dbReference type="Pfam" id="PF09346">
    <property type="entry name" value="SMI1_KNR4"/>
    <property type="match status" value="1"/>
</dbReference>
<dbReference type="Proteomes" id="UP000642070">
    <property type="component" value="Unassembled WGS sequence"/>
</dbReference>
<protein>
    <recommendedName>
        <fullName evidence="2">Knr4/Smi1-like domain-containing protein</fullName>
    </recommendedName>
</protein>
<reference evidence="3" key="2">
    <citation type="submission" date="2020-09" db="EMBL/GenBank/DDBJ databases">
        <authorList>
            <person name="Sun Q."/>
            <person name="Ohkuma M."/>
        </authorList>
    </citation>
    <scope>NUCLEOTIDE SEQUENCE</scope>
    <source>
        <strain evidence="3">JCM 19831</strain>
    </source>
</reference>
<organism evidence="3 4">
    <name type="scientific">Dactylosporangium sucinum</name>
    <dbReference type="NCBI Taxonomy" id="1424081"/>
    <lineage>
        <taxon>Bacteria</taxon>
        <taxon>Bacillati</taxon>
        <taxon>Actinomycetota</taxon>
        <taxon>Actinomycetes</taxon>
        <taxon>Micromonosporales</taxon>
        <taxon>Micromonosporaceae</taxon>
        <taxon>Dactylosporangium</taxon>
    </lineage>
</organism>
<keyword evidence="4" id="KW-1185">Reference proteome</keyword>
<evidence type="ECO:0000313" key="4">
    <source>
        <dbReference type="Proteomes" id="UP000642070"/>
    </source>
</evidence>
<evidence type="ECO:0000259" key="2">
    <source>
        <dbReference type="SMART" id="SM00860"/>
    </source>
</evidence>
<dbReference type="InterPro" id="IPR037883">
    <property type="entry name" value="Knr4/Smi1-like_sf"/>
</dbReference>
<reference evidence="3" key="1">
    <citation type="journal article" date="2014" name="Int. J. Syst. Evol. Microbiol.">
        <title>Complete genome sequence of Corynebacterium casei LMG S-19264T (=DSM 44701T), isolated from a smear-ripened cheese.</title>
        <authorList>
            <consortium name="US DOE Joint Genome Institute (JGI-PGF)"/>
            <person name="Walter F."/>
            <person name="Albersmeier A."/>
            <person name="Kalinowski J."/>
            <person name="Ruckert C."/>
        </authorList>
    </citation>
    <scope>NUCLEOTIDE SEQUENCE</scope>
    <source>
        <strain evidence="3">JCM 19831</strain>
    </source>
</reference>
<dbReference type="AlphaFoldDB" id="A0A917X7H3"/>
<proteinExistence type="predicted"/>
<dbReference type="InterPro" id="IPR018958">
    <property type="entry name" value="Knr4/Smi1-like_dom"/>
</dbReference>
<evidence type="ECO:0000313" key="3">
    <source>
        <dbReference type="EMBL" id="GGM83341.1"/>
    </source>
</evidence>